<dbReference type="InterPro" id="IPR050491">
    <property type="entry name" value="AmpC-like"/>
</dbReference>
<evidence type="ECO:0000259" key="1">
    <source>
        <dbReference type="Pfam" id="PF00144"/>
    </source>
</evidence>
<dbReference type="Gene3D" id="3.40.710.10">
    <property type="entry name" value="DD-peptidase/beta-lactamase superfamily"/>
    <property type="match status" value="1"/>
</dbReference>
<feature type="non-terminal residue" evidence="2">
    <location>
        <position position="227"/>
    </location>
</feature>
<dbReference type="InterPro" id="IPR001466">
    <property type="entry name" value="Beta-lactam-related"/>
</dbReference>
<accession>A0A2A4MGQ1</accession>
<gene>
    <name evidence="2" type="ORF">COC19_07710</name>
</gene>
<dbReference type="InterPro" id="IPR012338">
    <property type="entry name" value="Beta-lactam/transpept-like"/>
</dbReference>
<proteinExistence type="predicted"/>
<organism evidence="2 3">
    <name type="scientific">SAR86 cluster bacterium</name>
    <dbReference type="NCBI Taxonomy" id="2030880"/>
    <lineage>
        <taxon>Bacteria</taxon>
        <taxon>Pseudomonadati</taxon>
        <taxon>Pseudomonadota</taxon>
        <taxon>Gammaproteobacteria</taxon>
        <taxon>SAR86 cluster</taxon>
    </lineage>
</organism>
<dbReference type="AlphaFoldDB" id="A0A2A4MGQ1"/>
<dbReference type="PANTHER" id="PTHR46825:SF9">
    <property type="entry name" value="BETA-LACTAMASE-RELATED DOMAIN-CONTAINING PROTEIN"/>
    <property type="match status" value="1"/>
</dbReference>
<protein>
    <recommendedName>
        <fullName evidence="1">Beta-lactamase-related domain-containing protein</fullName>
    </recommendedName>
</protein>
<reference evidence="3" key="1">
    <citation type="submission" date="2017-08" db="EMBL/GenBank/DDBJ databases">
        <title>A dynamic microbial community with high functional redundancy inhabits the cold, oxic subseafloor aquifer.</title>
        <authorList>
            <person name="Tully B.J."/>
            <person name="Wheat C.G."/>
            <person name="Glazer B.T."/>
            <person name="Huber J.A."/>
        </authorList>
    </citation>
    <scope>NUCLEOTIDE SEQUENCE [LARGE SCALE GENOMIC DNA]</scope>
</reference>
<evidence type="ECO:0000313" key="2">
    <source>
        <dbReference type="EMBL" id="PCH59072.1"/>
    </source>
</evidence>
<dbReference type="SUPFAM" id="SSF56601">
    <property type="entry name" value="beta-lactamase/transpeptidase-like"/>
    <property type="match status" value="1"/>
</dbReference>
<sequence>MPFRVVPLFNRIAISVFLYLPLSLVFSLQAMAQPPTASMLESLLITSMERAMEEGTPGAIIMVQTPSETHLLARGLADRSSDLAMSTDYLLRMGSVSKLYTAALIMDLIQDSLIDLNATMASYLNEQQLHRIANADTVTVRHLLNHTSGIPDYYNWQSVLFWDWEEALTPTRVLAHIRGKSPSHEAGAAYEYSNSNYHLLALIAEAVTGDSFEQLQQVRVLDPAGLD</sequence>
<evidence type="ECO:0000313" key="3">
    <source>
        <dbReference type="Proteomes" id="UP000218172"/>
    </source>
</evidence>
<dbReference type="Pfam" id="PF00144">
    <property type="entry name" value="Beta-lactamase"/>
    <property type="match status" value="1"/>
</dbReference>
<comment type="caution">
    <text evidence="2">The sequence shown here is derived from an EMBL/GenBank/DDBJ whole genome shotgun (WGS) entry which is preliminary data.</text>
</comment>
<dbReference type="Proteomes" id="UP000218172">
    <property type="component" value="Unassembled WGS sequence"/>
</dbReference>
<dbReference type="EMBL" id="NVQR01000136">
    <property type="protein sequence ID" value="PCH59072.1"/>
    <property type="molecule type" value="Genomic_DNA"/>
</dbReference>
<name>A0A2A4MGQ1_9GAMM</name>
<feature type="domain" description="Beta-lactamase-related" evidence="1">
    <location>
        <begin position="49"/>
        <end position="226"/>
    </location>
</feature>
<dbReference type="PANTHER" id="PTHR46825">
    <property type="entry name" value="D-ALANYL-D-ALANINE-CARBOXYPEPTIDASE/ENDOPEPTIDASE AMPH"/>
    <property type="match status" value="1"/>
</dbReference>